<name>A0A5C2SFY3_9APHY</name>
<evidence type="ECO:0000313" key="4">
    <source>
        <dbReference type="EMBL" id="RPD62640.1"/>
    </source>
</evidence>
<keyword evidence="2" id="KW-0067">ATP-binding</keyword>
<evidence type="ECO:0000256" key="1">
    <source>
        <dbReference type="PIRSR" id="PIRSR640198-1"/>
    </source>
</evidence>
<keyword evidence="5" id="KW-1185">Reference proteome</keyword>
<dbReference type="STRING" id="1328759.A0A5C2SFY3"/>
<protein>
    <submittedName>
        <fullName evidence="4">Fic-domain-containing protein</fullName>
    </submittedName>
</protein>
<dbReference type="EMBL" id="ML122258">
    <property type="protein sequence ID" value="RPD62640.1"/>
    <property type="molecule type" value="Genomic_DNA"/>
</dbReference>
<dbReference type="Proteomes" id="UP000313359">
    <property type="component" value="Unassembled WGS sequence"/>
</dbReference>
<dbReference type="PANTHER" id="PTHR13504:SF38">
    <property type="entry name" value="FIDO DOMAIN-CONTAINING PROTEIN"/>
    <property type="match status" value="1"/>
</dbReference>
<dbReference type="Gene3D" id="1.10.3290.10">
    <property type="entry name" value="Fido-like domain"/>
    <property type="match status" value="1"/>
</dbReference>
<feature type="binding site" evidence="2">
    <location>
        <begin position="224"/>
        <end position="231"/>
    </location>
    <ligand>
        <name>ATP</name>
        <dbReference type="ChEBI" id="CHEBI:30616"/>
    </ligand>
</feature>
<sequence length="313" mass="35082">MDFDAFHHQRPHIADNIMTEWESLQEWLTPDVSVTRYARLLAINSSELEEVFLLGGDSLPRIVRVGFFSGAIDRVSHGPPGGSLSIIEILKDMNRCLSYLSGTVLPANALTQENIRTLHGELMKSSQIGYTHLDGEEVAYLNTIGAYRRRLVTTDLTSPDAPEDEPAKIVQYARYQEIEHHMENFLAMANRQLAGAQLKRGDPTAFALAAWIHYNLAIIHPFTDGNGRVIRVIASLPLLKAGFPPINIRHREKPKYLNALNTAAQTFDLGPLANLIASEMRESIRYLRSIPPPSPDDSQWKTNIHDGETRIVL</sequence>
<dbReference type="OrthoDB" id="439046at2759"/>
<dbReference type="InterPro" id="IPR003812">
    <property type="entry name" value="Fido"/>
</dbReference>
<keyword evidence="2" id="KW-0547">Nucleotide-binding</keyword>
<evidence type="ECO:0000256" key="2">
    <source>
        <dbReference type="PIRSR" id="PIRSR640198-2"/>
    </source>
</evidence>
<feature type="active site" evidence="1">
    <location>
        <position position="220"/>
    </location>
</feature>
<dbReference type="PROSITE" id="PS51459">
    <property type="entry name" value="FIDO"/>
    <property type="match status" value="1"/>
</dbReference>
<evidence type="ECO:0000259" key="3">
    <source>
        <dbReference type="PROSITE" id="PS51459"/>
    </source>
</evidence>
<organism evidence="4 5">
    <name type="scientific">Lentinus tigrinus ALCF2SS1-6</name>
    <dbReference type="NCBI Taxonomy" id="1328759"/>
    <lineage>
        <taxon>Eukaryota</taxon>
        <taxon>Fungi</taxon>
        <taxon>Dikarya</taxon>
        <taxon>Basidiomycota</taxon>
        <taxon>Agaricomycotina</taxon>
        <taxon>Agaricomycetes</taxon>
        <taxon>Polyporales</taxon>
        <taxon>Polyporaceae</taxon>
        <taxon>Lentinus</taxon>
    </lineage>
</organism>
<accession>A0A5C2SFY3</accession>
<dbReference type="SUPFAM" id="SSF140931">
    <property type="entry name" value="Fic-like"/>
    <property type="match status" value="1"/>
</dbReference>
<dbReference type="PANTHER" id="PTHR13504">
    <property type="entry name" value="FIDO DOMAIN-CONTAINING PROTEIN DDB_G0283145"/>
    <property type="match status" value="1"/>
</dbReference>
<evidence type="ECO:0000313" key="5">
    <source>
        <dbReference type="Proteomes" id="UP000313359"/>
    </source>
</evidence>
<dbReference type="InterPro" id="IPR036597">
    <property type="entry name" value="Fido-like_dom_sf"/>
</dbReference>
<dbReference type="InterPro" id="IPR040198">
    <property type="entry name" value="Fido_containing"/>
</dbReference>
<dbReference type="Pfam" id="PF02661">
    <property type="entry name" value="Fic"/>
    <property type="match status" value="1"/>
</dbReference>
<dbReference type="AlphaFoldDB" id="A0A5C2SFY3"/>
<feature type="domain" description="Fido" evidence="3">
    <location>
        <begin position="110"/>
        <end position="278"/>
    </location>
</feature>
<proteinExistence type="predicted"/>
<gene>
    <name evidence="4" type="ORF">L227DRAFT_432359</name>
</gene>
<reference evidence="4" key="1">
    <citation type="journal article" date="2018" name="Genome Biol. Evol.">
        <title>Genomics and development of Lentinus tigrinus, a white-rot wood-decaying mushroom with dimorphic fruiting bodies.</title>
        <authorList>
            <person name="Wu B."/>
            <person name="Xu Z."/>
            <person name="Knudson A."/>
            <person name="Carlson A."/>
            <person name="Chen N."/>
            <person name="Kovaka S."/>
            <person name="LaButti K."/>
            <person name="Lipzen A."/>
            <person name="Pennachio C."/>
            <person name="Riley R."/>
            <person name="Schakwitz W."/>
            <person name="Umezawa K."/>
            <person name="Ohm R.A."/>
            <person name="Grigoriev I.V."/>
            <person name="Nagy L.G."/>
            <person name="Gibbons J."/>
            <person name="Hibbett D."/>
        </authorList>
    </citation>
    <scope>NUCLEOTIDE SEQUENCE [LARGE SCALE GENOMIC DNA]</scope>
    <source>
        <strain evidence="4">ALCF2SS1-6</strain>
    </source>
</reference>
<dbReference type="GO" id="GO:0005524">
    <property type="term" value="F:ATP binding"/>
    <property type="evidence" value="ECO:0007669"/>
    <property type="project" value="UniProtKB-KW"/>
</dbReference>